<evidence type="ECO:0000313" key="9">
    <source>
        <dbReference type="EMBL" id="AJC74512.1"/>
    </source>
</evidence>
<dbReference type="GO" id="GO:0001682">
    <property type="term" value="P:tRNA 5'-leader removal"/>
    <property type="evidence" value="ECO:0007669"/>
    <property type="project" value="UniProtKB-UniRule"/>
</dbReference>
<keyword evidence="10" id="KW-1185">Reference proteome</keyword>
<accession>A0A0X1KTJ3</accession>
<comment type="catalytic activity">
    <reaction evidence="7">
        <text>Endonucleolytic cleavage of RNA, removing 5'-extranucleotides from tRNA precursor.</text>
        <dbReference type="EC" id="3.1.26.5"/>
    </reaction>
</comment>
<dbReference type="PANTHER" id="PTHR33992:SF1">
    <property type="entry name" value="RIBONUCLEASE P PROTEIN COMPONENT"/>
    <property type="match status" value="1"/>
</dbReference>
<dbReference type="Proteomes" id="UP000077469">
    <property type="component" value="Chromosome"/>
</dbReference>
<keyword evidence="6 7" id="KW-0694">RNA-binding</keyword>
<evidence type="ECO:0000256" key="5">
    <source>
        <dbReference type="ARBA" id="ARBA00022801"/>
    </source>
</evidence>
<dbReference type="AlphaFoldDB" id="A0A0X1KTJ3"/>
<dbReference type="EMBL" id="CP007141">
    <property type="protein sequence ID" value="AJC74512.1"/>
    <property type="molecule type" value="Genomic_DNA"/>
</dbReference>
<evidence type="ECO:0000256" key="4">
    <source>
        <dbReference type="ARBA" id="ARBA00022759"/>
    </source>
</evidence>
<dbReference type="OrthoDB" id="9810867at2"/>
<comment type="subunit">
    <text evidence="7">Consists of a catalytic RNA component (M1 or rnpB) and a protein subunit.</text>
</comment>
<evidence type="ECO:0000256" key="1">
    <source>
        <dbReference type="ARBA" id="ARBA00002663"/>
    </source>
</evidence>
<dbReference type="InterPro" id="IPR020539">
    <property type="entry name" value="RNase_P_CS"/>
</dbReference>
<reference evidence="9 10" key="1">
    <citation type="submission" date="2014-01" db="EMBL/GenBank/DDBJ databases">
        <title>Genome sequencing of Thermotog hypogea.</title>
        <authorList>
            <person name="Zhang X."/>
            <person name="Alvare G."/>
            <person name="Fristensky B."/>
            <person name="Chen L."/>
            <person name="Suen T."/>
            <person name="Chen Q."/>
            <person name="Ma K."/>
        </authorList>
    </citation>
    <scope>NUCLEOTIDE SEQUENCE [LARGE SCALE GENOMIC DNA]</scope>
    <source>
        <strain evidence="9 10">DSM 11164</strain>
    </source>
</reference>
<dbReference type="PROSITE" id="PS00648">
    <property type="entry name" value="RIBONUCLEASE_P"/>
    <property type="match status" value="1"/>
</dbReference>
<dbReference type="NCBIfam" id="TIGR00188">
    <property type="entry name" value="rnpA"/>
    <property type="match status" value="1"/>
</dbReference>
<dbReference type="RefSeq" id="WP_031502717.1">
    <property type="nucleotide sequence ID" value="NZ_CP007141.1"/>
</dbReference>
<dbReference type="GO" id="GO:0030677">
    <property type="term" value="C:ribonuclease P complex"/>
    <property type="evidence" value="ECO:0007669"/>
    <property type="project" value="TreeGrafter"/>
</dbReference>
<dbReference type="STRING" id="1123384.AJ81_10360"/>
<evidence type="ECO:0000256" key="7">
    <source>
        <dbReference type="HAMAP-Rule" id="MF_00227"/>
    </source>
</evidence>
<name>A0A0X1KTJ3_9THEM</name>
<dbReference type="GO" id="GO:0004526">
    <property type="term" value="F:ribonuclease P activity"/>
    <property type="evidence" value="ECO:0007669"/>
    <property type="project" value="UniProtKB-UniRule"/>
</dbReference>
<dbReference type="Pfam" id="PF00825">
    <property type="entry name" value="Ribonuclease_P"/>
    <property type="match status" value="1"/>
</dbReference>
<gene>
    <name evidence="7" type="primary">rnpA</name>
    <name evidence="9" type="ORF">AJ81_10360</name>
</gene>
<evidence type="ECO:0000256" key="6">
    <source>
        <dbReference type="ARBA" id="ARBA00022884"/>
    </source>
</evidence>
<evidence type="ECO:0000313" key="10">
    <source>
        <dbReference type="Proteomes" id="UP000077469"/>
    </source>
</evidence>
<sequence length="123" mass="14531">MEIGSLNLHSFPRQERLRLKRDFDRVFREGVSLQNELFTVVYAKNGLDFNRIAIVVRKKLGKAHDRNKIKRWVRESYRTMKLEIAKGYDIVVIPRKALSEILDTIDYWTIRDGLEALLKRIGT</sequence>
<comment type="function">
    <text evidence="1 7">RNaseP catalyzes the removal of the 5'-leader sequence from pre-tRNA to produce the mature 5'-terminus. It can also cleave other RNA substrates such as 4.5S RNA. The protein component plays an auxiliary but essential role in vivo by binding to the 5'-leader sequence and broadening the substrate specificity of the ribozyme.</text>
</comment>
<dbReference type="InterPro" id="IPR020568">
    <property type="entry name" value="Ribosomal_Su5_D2-typ_SF"/>
</dbReference>
<proteinExistence type="inferred from homology"/>
<dbReference type="EC" id="3.1.26.5" evidence="7 8"/>
<protein>
    <recommendedName>
        <fullName evidence="7 8">Ribonuclease P protein component</fullName>
        <shortName evidence="7">RNase P protein</shortName>
        <shortName evidence="7">RNaseP protein</shortName>
        <ecNumber evidence="7 8">3.1.26.5</ecNumber>
    </recommendedName>
    <alternativeName>
        <fullName evidence="7">Protein C5</fullName>
    </alternativeName>
</protein>
<dbReference type="GO" id="GO:0042781">
    <property type="term" value="F:3'-tRNA processing endoribonuclease activity"/>
    <property type="evidence" value="ECO:0007669"/>
    <property type="project" value="TreeGrafter"/>
</dbReference>
<keyword evidence="3 7" id="KW-0540">Nuclease</keyword>
<keyword evidence="5 7" id="KW-0378">Hydrolase</keyword>
<dbReference type="Gene3D" id="3.30.230.10">
    <property type="match status" value="1"/>
</dbReference>
<dbReference type="HAMAP" id="MF_00227">
    <property type="entry name" value="RNase_P"/>
    <property type="match status" value="1"/>
</dbReference>
<keyword evidence="2 7" id="KW-0819">tRNA processing</keyword>
<dbReference type="InterPro" id="IPR014721">
    <property type="entry name" value="Ribsml_uS5_D2-typ_fold_subgr"/>
</dbReference>
<dbReference type="SUPFAM" id="SSF54211">
    <property type="entry name" value="Ribosomal protein S5 domain 2-like"/>
    <property type="match status" value="1"/>
</dbReference>
<dbReference type="PANTHER" id="PTHR33992">
    <property type="entry name" value="RIBONUCLEASE P PROTEIN COMPONENT"/>
    <property type="match status" value="1"/>
</dbReference>
<dbReference type="PATRIC" id="fig|1123384.7.peg.2079"/>
<evidence type="ECO:0000256" key="2">
    <source>
        <dbReference type="ARBA" id="ARBA00022694"/>
    </source>
</evidence>
<dbReference type="GO" id="GO:0000049">
    <property type="term" value="F:tRNA binding"/>
    <property type="evidence" value="ECO:0007669"/>
    <property type="project" value="UniProtKB-UniRule"/>
</dbReference>
<dbReference type="InterPro" id="IPR000100">
    <property type="entry name" value="RNase_P"/>
</dbReference>
<dbReference type="PaxDb" id="1123384-AJ81_10360"/>
<dbReference type="KEGG" id="phy:AJ81_10360"/>
<keyword evidence="4 7" id="KW-0255">Endonuclease</keyword>
<evidence type="ECO:0000256" key="8">
    <source>
        <dbReference type="NCBIfam" id="TIGR00188"/>
    </source>
</evidence>
<comment type="similarity">
    <text evidence="7">Belongs to the RnpA family.</text>
</comment>
<organism evidence="9 10">
    <name type="scientific">Pseudothermotoga hypogea DSM 11164 = NBRC 106472</name>
    <dbReference type="NCBI Taxonomy" id="1123384"/>
    <lineage>
        <taxon>Bacteria</taxon>
        <taxon>Thermotogati</taxon>
        <taxon>Thermotogota</taxon>
        <taxon>Thermotogae</taxon>
        <taxon>Thermotogales</taxon>
        <taxon>Thermotogaceae</taxon>
        <taxon>Pseudothermotoga</taxon>
    </lineage>
</organism>
<evidence type="ECO:0000256" key="3">
    <source>
        <dbReference type="ARBA" id="ARBA00022722"/>
    </source>
</evidence>